<dbReference type="PANTHER" id="PTHR33446">
    <property type="entry name" value="PROTEIN TONB-RELATED"/>
    <property type="match status" value="1"/>
</dbReference>
<dbReference type="NCBIfam" id="TIGR01352">
    <property type="entry name" value="tonB_Cterm"/>
    <property type="match status" value="1"/>
</dbReference>
<feature type="region of interest" description="Disordered" evidence="10">
    <location>
        <begin position="51"/>
        <end position="180"/>
    </location>
</feature>
<comment type="subcellular location">
    <subcellularLocation>
        <location evidence="1">Cell inner membrane</location>
        <topology evidence="1">Single-pass membrane protein</topology>
        <orientation evidence="1">Periplasmic side</orientation>
    </subcellularLocation>
</comment>
<evidence type="ECO:0000256" key="3">
    <source>
        <dbReference type="ARBA" id="ARBA00022448"/>
    </source>
</evidence>
<dbReference type="InterPro" id="IPR051045">
    <property type="entry name" value="TonB-dependent_transducer"/>
</dbReference>
<dbReference type="Pfam" id="PF03544">
    <property type="entry name" value="TonB_C"/>
    <property type="match status" value="1"/>
</dbReference>
<dbReference type="Proteomes" id="UP000705867">
    <property type="component" value="Unassembled WGS sequence"/>
</dbReference>
<evidence type="ECO:0000256" key="10">
    <source>
        <dbReference type="SAM" id="MobiDB-lite"/>
    </source>
</evidence>
<dbReference type="GO" id="GO:0031992">
    <property type="term" value="F:energy transducer activity"/>
    <property type="evidence" value="ECO:0007669"/>
    <property type="project" value="TreeGrafter"/>
</dbReference>
<dbReference type="InterPro" id="IPR037682">
    <property type="entry name" value="TonB_C"/>
</dbReference>
<sequence length="307" mass="34794">MLWYNNSIVKRYLLYSFILHILLFSVALFFIKEQKQKEPAPFYARIITPKEMPGERAAKPPQRPEKQQKERTFRMPKLPKDLPPPKDLSAIPSRPAPEGKEQKTPLPSPLHSKTETPAHGGNAKGQPGEKPPVPSRDTARDAAPAARPEENTGAEPGEQGQPGRPSRIPSRTPREKLFDSDIIGNLAQREKENAKPDNSITFDTKEFKYYGYMQRLKEKIESAWHYPSEAAARGIYGDLYIRFTIKRDGKLGAVELVRTSGHKMLDDAAVKALRNAEPFWPLPENIEDDALTITGRFIYSLYGTYIR</sequence>
<evidence type="ECO:0000256" key="8">
    <source>
        <dbReference type="ARBA" id="ARBA00022989"/>
    </source>
</evidence>
<evidence type="ECO:0000256" key="4">
    <source>
        <dbReference type="ARBA" id="ARBA00022475"/>
    </source>
</evidence>
<dbReference type="PROSITE" id="PS52015">
    <property type="entry name" value="TONB_CTD"/>
    <property type="match status" value="1"/>
</dbReference>
<keyword evidence="5" id="KW-0997">Cell inner membrane</keyword>
<protein>
    <submittedName>
        <fullName evidence="13">Energy transducer TonB</fullName>
    </submittedName>
</protein>
<accession>A0A953JG53</accession>
<evidence type="ECO:0000256" key="5">
    <source>
        <dbReference type="ARBA" id="ARBA00022519"/>
    </source>
</evidence>
<dbReference type="GO" id="GO:0055085">
    <property type="term" value="P:transmembrane transport"/>
    <property type="evidence" value="ECO:0007669"/>
    <property type="project" value="InterPro"/>
</dbReference>
<dbReference type="AlphaFoldDB" id="A0A953JG53"/>
<evidence type="ECO:0000256" key="9">
    <source>
        <dbReference type="ARBA" id="ARBA00023136"/>
    </source>
</evidence>
<dbReference type="InterPro" id="IPR006260">
    <property type="entry name" value="TonB/TolA_C"/>
</dbReference>
<keyword evidence="9 11" id="KW-0472">Membrane</keyword>
<evidence type="ECO:0000256" key="6">
    <source>
        <dbReference type="ARBA" id="ARBA00022692"/>
    </source>
</evidence>
<evidence type="ECO:0000313" key="14">
    <source>
        <dbReference type="Proteomes" id="UP000705867"/>
    </source>
</evidence>
<keyword evidence="3" id="KW-0813">Transport</keyword>
<keyword evidence="6 11" id="KW-0812">Transmembrane</keyword>
<dbReference type="PANTHER" id="PTHR33446:SF2">
    <property type="entry name" value="PROTEIN TONB"/>
    <property type="match status" value="1"/>
</dbReference>
<organism evidence="13 14">
    <name type="scientific">Candidatus Nitrobium versatile</name>
    <dbReference type="NCBI Taxonomy" id="2884831"/>
    <lineage>
        <taxon>Bacteria</taxon>
        <taxon>Pseudomonadati</taxon>
        <taxon>Nitrospirota</taxon>
        <taxon>Nitrospiria</taxon>
        <taxon>Nitrospirales</taxon>
        <taxon>Nitrospiraceae</taxon>
        <taxon>Candidatus Nitrobium</taxon>
    </lineage>
</organism>
<name>A0A953JG53_9BACT</name>
<evidence type="ECO:0000313" key="13">
    <source>
        <dbReference type="EMBL" id="MBZ0157251.1"/>
    </source>
</evidence>
<dbReference type="SUPFAM" id="SSF74653">
    <property type="entry name" value="TolA/TonB C-terminal domain"/>
    <property type="match status" value="1"/>
</dbReference>
<keyword evidence="7" id="KW-0653">Protein transport</keyword>
<proteinExistence type="inferred from homology"/>
<dbReference type="EMBL" id="JAIOIV010000108">
    <property type="protein sequence ID" value="MBZ0157251.1"/>
    <property type="molecule type" value="Genomic_DNA"/>
</dbReference>
<keyword evidence="8 11" id="KW-1133">Transmembrane helix</keyword>
<comment type="similarity">
    <text evidence="2">Belongs to the TonB family.</text>
</comment>
<dbReference type="GO" id="GO:0098797">
    <property type="term" value="C:plasma membrane protein complex"/>
    <property type="evidence" value="ECO:0007669"/>
    <property type="project" value="TreeGrafter"/>
</dbReference>
<evidence type="ECO:0000256" key="2">
    <source>
        <dbReference type="ARBA" id="ARBA00006555"/>
    </source>
</evidence>
<gene>
    <name evidence="13" type="ORF">K8I29_13700</name>
</gene>
<reference evidence="13" key="1">
    <citation type="journal article" date="2021" name="bioRxiv">
        <title>Unraveling nitrogen, sulfur and carbon metabolic pathways and microbial community transcriptional responses to substrate deprivation and toxicity stresses in a bioreactor mimicking anoxic brackish coastal sediment conditions.</title>
        <authorList>
            <person name="Martins P.D."/>
            <person name="Echeveste M.J."/>
            <person name="Arshad A."/>
            <person name="Kurth J."/>
            <person name="Ouboter H."/>
            <person name="Jetten M.S.M."/>
            <person name="Welte C.U."/>
        </authorList>
    </citation>
    <scope>NUCLEOTIDE SEQUENCE</scope>
    <source>
        <strain evidence="13">MAG_39</strain>
    </source>
</reference>
<evidence type="ECO:0000256" key="11">
    <source>
        <dbReference type="SAM" id="Phobius"/>
    </source>
</evidence>
<evidence type="ECO:0000259" key="12">
    <source>
        <dbReference type="PROSITE" id="PS52015"/>
    </source>
</evidence>
<reference evidence="13" key="2">
    <citation type="submission" date="2021-08" db="EMBL/GenBank/DDBJ databases">
        <authorList>
            <person name="Dalcin Martins P."/>
        </authorList>
    </citation>
    <scope>NUCLEOTIDE SEQUENCE</scope>
    <source>
        <strain evidence="13">MAG_39</strain>
    </source>
</reference>
<feature type="domain" description="TonB C-terminal" evidence="12">
    <location>
        <begin position="211"/>
        <end position="307"/>
    </location>
</feature>
<feature type="transmembrane region" description="Helical" evidence="11">
    <location>
        <begin position="12"/>
        <end position="31"/>
    </location>
</feature>
<keyword evidence="4" id="KW-1003">Cell membrane</keyword>
<evidence type="ECO:0000256" key="7">
    <source>
        <dbReference type="ARBA" id="ARBA00022927"/>
    </source>
</evidence>
<dbReference type="GO" id="GO:0015031">
    <property type="term" value="P:protein transport"/>
    <property type="evidence" value="ECO:0007669"/>
    <property type="project" value="UniProtKB-KW"/>
</dbReference>
<feature type="compositionally biased region" description="Basic and acidic residues" evidence="10">
    <location>
        <begin position="52"/>
        <end position="84"/>
    </location>
</feature>
<dbReference type="Gene3D" id="3.30.1150.10">
    <property type="match status" value="1"/>
</dbReference>
<comment type="caution">
    <text evidence="13">The sequence shown here is derived from an EMBL/GenBank/DDBJ whole genome shotgun (WGS) entry which is preliminary data.</text>
</comment>
<evidence type="ECO:0000256" key="1">
    <source>
        <dbReference type="ARBA" id="ARBA00004383"/>
    </source>
</evidence>